<gene>
    <name evidence="3" type="primary">Dwil\GK16361</name>
    <name evidence="3" type="ORF">Dwil_GK16361</name>
</gene>
<keyword evidence="2" id="KW-0732">Signal</keyword>
<evidence type="ECO:0000256" key="2">
    <source>
        <dbReference type="SAM" id="SignalP"/>
    </source>
</evidence>
<dbReference type="KEGG" id="dwi:6644835"/>
<feature type="region of interest" description="Disordered" evidence="1">
    <location>
        <begin position="185"/>
        <end position="207"/>
    </location>
</feature>
<dbReference type="AlphaFoldDB" id="B4N1S4"/>
<feature type="signal peptide" evidence="2">
    <location>
        <begin position="1"/>
        <end position="32"/>
    </location>
</feature>
<accession>B4N1S4</accession>
<feature type="compositionally biased region" description="Pro residues" evidence="1">
    <location>
        <begin position="190"/>
        <end position="207"/>
    </location>
</feature>
<protein>
    <submittedName>
        <fullName evidence="3">Uncharacterized protein</fullName>
    </submittedName>
</protein>
<dbReference type="eggNOG" id="ENOG502T9FI">
    <property type="taxonomic scope" value="Eukaryota"/>
</dbReference>
<evidence type="ECO:0000256" key="1">
    <source>
        <dbReference type="SAM" id="MobiDB-lite"/>
    </source>
</evidence>
<name>B4N1S4_DROWI</name>
<sequence length="374" mass="41848">MWRKEKMARGTDKKLVWPHLLIHLLALNLAWAVLAPPPQGYDDDITPLPLRLEDLEREQEQFQVDLNRPPLLPNRYEWRPSVAASVPPSYIQDAAQREIAREREKLEQLHQLQQQHKHLSAGYAFPGQLPANLFFVTPTAATTTSTATIPKEIASTVSTRLLKPIVPYDLDLQLNGIQYLTGNALTSLPSPGPPPPPPSLRPRPVRPPYIYAQSPATSSLYQQSKQFAYAPPAQRNYAPSPRIPLPYPPSFISITTRRPGPGRGNFGYTQYQKPFRPSQPDPTPDLFAGRESKSLLDSYIPSWEVLRILQQHQLPSSSSSASSLSPSPSHTLAYPINNLRLFKRMSARVANDSSGRIVKKSLTQSLDKTPNIPT</sequence>
<proteinExistence type="predicted"/>
<keyword evidence="4" id="KW-1185">Reference proteome</keyword>
<dbReference type="Proteomes" id="UP000007798">
    <property type="component" value="Unassembled WGS sequence"/>
</dbReference>
<evidence type="ECO:0000313" key="3">
    <source>
        <dbReference type="EMBL" id="EDW78313.2"/>
    </source>
</evidence>
<feature type="chain" id="PRO_5006458175" evidence="2">
    <location>
        <begin position="33"/>
        <end position="374"/>
    </location>
</feature>
<evidence type="ECO:0000313" key="4">
    <source>
        <dbReference type="Proteomes" id="UP000007798"/>
    </source>
</evidence>
<dbReference type="InParanoid" id="B4N1S4"/>
<dbReference type="EMBL" id="CH963925">
    <property type="protein sequence ID" value="EDW78313.2"/>
    <property type="molecule type" value="Genomic_DNA"/>
</dbReference>
<organism evidence="3 4">
    <name type="scientific">Drosophila willistoni</name>
    <name type="common">Fruit fly</name>
    <dbReference type="NCBI Taxonomy" id="7260"/>
    <lineage>
        <taxon>Eukaryota</taxon>
        <taxon>Metazoa</taxon>
        <taxon>Ecdysozoa</taxon>
        <taxon>Arthropoda</taxon>
        <taxon>Hexapoda</taxon>
        <taxon>Insecta</taxon>
        <taxon>Pterygota</taxon>
        <taxon>Neoptera</taxon>
        <taxon>Endopterygota</taxon>
        <taxon>Diptera</taxon>
        <taxon>Brachycera</taxon>
        <taxon>Muscomorpha</taxon>
        <taxon>Ephydroidea</taxon>
        <taxon>Drosophilidae</taxon>
        <taxon>Drosophila</taxon>
        <taxon>Sophophora</taxon>
    </lineage>
</organism>
<dbReference type="HOGENOM" id="CLU_804806_0_0_1"/>
<dbReference type="OrthoDB" id="8017939at2759"/>
<reference evidence="3 4" key="1">
    <citation type="journal article" date="2007" name="Nature">
        <title>Evolution of genes and genomes on the Drosophila phylogeny.</title>
        <authorList>
            <consortium name="Drosophila 12 Genomes Consortium"/>
            <person name="Clark A.G."/>
            <person name="Eisen M.B."/>
            <person name="Smith D.R."/>
            <person name="Bergman C.M."/>
            <person name="Oliver B."/>
            <person name="Markow T.A."/>
            <person name="Kaufman T.C."/>
            <person name="Kellis M."/>
            <person name="Gelbart W."/>
            <person name="Iyer V.N."/>
            <person name="Pollard D.A."/>
            <person name="Sackton T.B."/>
            <person name="Larracuente A.M."/>
            <person name="Singh N.D."/>
            <person name="Abad J.P."/>
            <person name="Abt D.N."/>
            <person name="Adryan B."/>
            <person name="Aguade M."/>
            <person name="Akashi H."/>
            <person name="Anderson W.W."/>
            <person name="Aquadro C.F."/>
            <person name="Ardell D.H."/>
            <person name="Arguello R."/>
            <person name="Artieri C.G."/>
            <person name="Barbash D.A."/>
            <person name="Barker D."/>
            <person name="Barsanti P."/>
            <person name="Batterham P."/>
            <person name="Batzoglou S."/>
            <person name="Begun D."/>
            <person name="Bhutkar A."/>
            <person name="Blanco E."/>
            <person name="Bosak S.A."/>
            <person name="Bradley R.K."/>
            <person name="Brand A.D."/>
            <person name="Brent M.R."/>
            <person name="Brooks A.N."/>
            <person name="Brown R.H."/>
            <person name="Butlin R.K."/>
            <person name="Caggese C."/>
            <person name="Calvi B.R."/>
            <person name="Bernardo de Carvalho A."/>
            <person name="Caspi A."/>
            <person name="Castrezana S."/>
            <person name="Celniker S.E."/>
            <person name="Chang J.L."/>
            <person name="Chapple C."/>
            <person name="Chatterji S."/>
            <person name="Chinwalla A."/>
            <person name="Civetta A."/>
            <person name="Clifton S.W."/>
            <person name="Comeron J.M."/>
            <person name="Costello J.C."/>
            <person name="Coyne J.A."/>
            <person name="Daub J."/>
            <person name="David R.G."/>
            <person name="Delcher A.L."/>
            <person name="Delehaunty K."/>
            <person name="Do C.B."/>
            <person name="Ebling H."/>
            <person name="Edwards K."/>
            <person name="Eickbush T."/>
            <person name="Evans J.D."/>
            <person name="Filipski A."/>
            <person name="Findeiss S."/>
            <person name="Freyhult E."/>
            <person name="Fulton L."/>
            <person name="Fulton R."/>
            <person name="Garcia A.C."/>
            <person name="Gardiner A."/>
            <person name="Garfield D.A."/>
            <person name="Garvin B.E."/>
            <person name="Gibson G."/>
            <person name="Gilbert D."/>
            <person name="Gnerre S."/>
            <person name="Godfrey J."/>
            <person name="Good R."/>
            <person name="Gotea V."/>
            <person name="Gravely B."/>
            <person name="Greenberg A.J."/>
            <person name="Griffiths-Jones S."/>
            <person name="Gross S."/>
            <person name="Guigo R."/>
            <person name="Gustafson E.A."/>
            <person name="Haerty W."/>
            <person name="Hahn M.W."/>
            <person name="Halligan D.L."/>
            <person name="Halpern A.L."/>
            <person name="Halter G.M."/>
            <person name="Han M.V."/>
            <person name="Heger A."/>
            <person name="Hillier L."/>
            <person name="Hinrichs A.S."/>
            <person name="Holmes I."/>
            <person name="Hoskins R.A."/>
            <person name="Hubisz M.J."/>
            <person name="Hultmark D."/>
            <person name="Huntley M.A."/>
            <person name="Jaffe D.B."/>
            <person name="Jagadeeshan S."/>
            <person name="Jeck W.R."/>
            <person name="Johnson J."/>
            <person name="Jones C.D."/>
            <person name="Jordan W.C."/>
            <person name="Karpen G.H."/>
            <person name="Kataoka E."/>
            <person name="Keightley P.D."/>
            <person name="Kheradpour P."/>
            <person name="Kirkness E.F."/>
            <person name="Koerich L.B."/>
            <person name="Kristiansen K."/>
            <person name="Kudrna D."/>
            <person name="Kulathinal R.J."/>
            <person name="Kumar S."/>
            <person name="Kwok R."/>
            <person name="Lander E."/>
            <person name="Langley C.H."/>
            <person name="Lapoint R."/>
            <person name="Lazzaro B.P."/>
            <person name="Lee S.J."/>
            <person name="Levesque L."/>
            <person name="Li R."/>
            <person name="Lin C.F."/>
            <person name="Lin M.F."/>
            <person name="Lindblad-Toh K."/>
            <person name="Llopart A."/>
            <person name="Long M."/>
            <person name="Low L."/>
            <person name="Lozovsky E."/>
            <person name="Lu J."/>
            <person name="Luo M."/>
            <person name="Machado C.A."/>
            <person name="Makalowski W."/>
            <person name="Marzo M."/>
            <person name="Matsuda M."/>
            <person name="Matzkin L."/>
            <person name="McAllister B."/>
            <person name="McBride C.S."/>
            <person name="McKernan B."/>
            <person name="McKernan K."/>
            <person name="Mendez-Lago M."/>
            <person name="Minx P."/>
            <person name="Mollenhauer M.U."/>
            <person name="Montooth K."/>
            <person name="Mount S.M."/>
            <person name="Mu X."/>
            <person name="Myers E."/>
            <person name="Negre B."/>
            <person name="Newfeld S."/>
            <person name="Nielsen R."/>
            <person name="Noor M.A."/>
            <person name="O'Grady P."/>
            <person name="Pachter L."/>
            <person name="Papaceit M."/>
            <person name="Parisi M.J."/>
            <person name="Parisi M."/>
            <person name="Parts L."/>
            <person name="Pedersen J.S."/>
            <person name="Pesole G."/>
            <person name="Phillippy A.M."/>
            <person name="Ponting C.P."/>
            <person name="Pop M."/>
            <person name="Porcelli D."/>
            <person name="Powell J.R."/>
            <person name="Prohaska S."/>
            <person name="Pruitt K."/>
            <person name="Puig M."/>
            <person name="Quesneville H."/>
            <person name="Ram K.R."/>
            <person name="Rand D."/>
            <person name="Rasmussen M.D."/>
            <person name="Reed L.K."/>
            <person name="Reenan R."/>
            <person name="Reily A."/>
            <person name="Remington K.A."/>
            <person name="Rieger T.T."/>
            <person name="Ritchie M.G."/>
            <person name="Robin C."/>
            <person name="Rogers Y.H."/>
            <person name="Rohde C."/>
            <person name="Rozas J."/>
            <person name="Rubenfield M.J."/>
            <person name="Ruiz A."/>
            <person name="Russo S."/>
            <person name="Salzberg S.L."/>
            <person name="Sanchez-Gracia A."/>
            <person name="Saranga D.J."/>
            <person name="Sato H."/>
            <person name="Schaeffer S.W."/>
            <person name="Schatz M.C."/>
            <person name="Schlenke T."/>
            <person name="Schwartz R."/>
            <person name="Segarra C."/>
            <person name="Singh R.S."/>
            <person name="Sirot L."/>
            <person name="Sirota M."/>
            <person name="Sisneros N.B."/>
            <person name="Smith C.D."/>
            <person name="Smith T.F."/>
            <person name="Spieth J."/>
            <person name="Stage D.E."/>
            <person name="Stark A."/>
            <person name="Stephan W."/>
            <person name="Strausberg R.L."/>
            <person name="Strempel S."/>
            <person name="Sturgill D."/>
            <person name="Sutton G."/>
            <person name="Sutton G.G."/>
            <person name="Tao W."/>
            <person name="Teichmann S."/>
            <person name="Tobari Y.N."/>
            <person name="Tomimura Y."/>
            <person name="Tsolas J.M."/>
            <person name="Valente V.L."/>
            <person name="Venter E."/>
            <person name="Venter J.C."/>
            <person name="Vicario S."/>
            <person name="Vieira F.G."/>
            <person name="Vilella A.J."/>
            <person name="Villasante A."/>
            <person name="Walenz B."/>
            <person name="Wang J."/>
            <person name="Wasserman M."/>
            <person name="Watts T."/>
            <person name="Wilson D."/>
            <person name="Wilson R.K."/>
            <person name="Wing R.A."/>
            <person name="Wolfner M.F."/>
            <person name="Wong A."/>
            <person name="Wong G.K."/>
            <person name="Wu C.I."/>
            <person name="Wu G."/>
            <person name="Yamamoto D."/>
            <person name="Yang H.P."/>
            <person name="Yang S.P."/>
            <person name="Yorke J.A."/>
            <person name="Yoshida K."/>
            <person name="Zdobnov E."/>
            <person name="Zhang P."/>
            <person name="Zhang Y."/>
            <person name="Zimin A.V."/>
            <person name="Baldwin J."/>
            <person name="Abdouelleil A."/>
            <person name="Abdulkadir J."/>
            <person name="Abebe A."/>
            <person name="Abera B."/>
            <person name="Abreu J."/>
            <person name="Acer S.C."/>
            <person name="Aftuck L."/>
            <person name="Alexander A."/>
            <person name="An P."/>
            <person name="Anderson E."/>
            <person name="Anderson S."/>
            <person name="Arachi H."/>
            <person name="Azer M."/>
            <person name="Bachantsang P."/>
            <person name="Barry A."/>
            <person name="Bayul T."/>
            <person name="Berlin A."/>
            <person name="Bessette D."/>
            <person name="Bloom T."/>
            <person name="Blye J."/>
            <person name="Boguslavskiy L."/>
            <person name="Bonnet C."/>
            <person name="Boukhgalter B."/>
            <person name="Bourzgui I."/>
            <person name="Brown A."/>
            <person name="Cahill P."/>
            <person name="Channer S."/>
            <person name="Cheshatsang Y."/>
            <person name="Chuda L."/>
            <person name="Citroen M."/>
            <person name="Collymore A."/>
            <person name="Cooke P."/>
            <person name="Costello M."/>
            <person name="D'Aco K."/>
            <person name="Daza R."/>
            <person name="De Haan G."/>
            <person name="DeGray S."/>
            <person name="DeMaso C."/>
            <person name="Dhargay N."/>
            <person name="Dooley K."/>
            <person name="Dooley E."/>
            <person name="Doricent M."/>
            <person name="Dorje P."/>
            <person name="Dorjee K."/>
            <person name="Dupes A."/>
            <person name="Elong R."/>
            <person name="Falk J."/>
            <person name="Farina A."/>
            <person name="Faro S."/>
            <person name="Ferguson D."/>
            <person name="Fisher S."/>
            <person name="Foley C.D."/>
            <person name="Franke A."/>
            <person name="Friedrich D."/>
            <person name="Gadbois L."/>
            <person name="Gearin G."/>
            <person name="Gearin C.R."/>
            <person name="Giannoukos G."/>
            <person name="Goode T."/>
            <person name="Graham J."/>
            <person name="Grandbois E."/>
            <person name="Grewal S."/>
            <person name="Gyaltsen K."/>
            <person name="Hafez N."/>
            <person name="Hagos B."/>
            <person name="Hall J."/>
            <person name="Henson C."/>
            <person name="Hollinger A."/>
            <person name="Honan T."/>
            <person name="Huard M.D."/>
            <person name="Hughes L."/>
            <person name="Hurhula B."/>
            <person name="Husby M.E."/>
            <person name="Kamat A."/>
            <person name="Kanga B."/>
            <person name="Kashin S."/>
            <person name="Khazanovich D."/>
            <person name="Kisner P."/>
            <person name="Lance K."/>
            <person name="Lara M."/>
            <person name="Lee W."/>
            <person name="Lennon N."/>
            <person name="Letendre F."/>
            <person name="LeVine R."/>
            <person name="Lipovsky A."/>
            <person name="Liu X."/>
            <person name="Liu J."/>
            <person name="Liu S."/>
            <person name="Lokyitsang T."/>
            <person name="Lokyitsang Y."/>
            <person name="Lubonja R."/>
            <person name="Lui A."/>
            <person name="MacDonald P."/>
            <person name="Magnisalis V."/>
            <person name="Maru K."/>
            <person name="Matthews C."/>
            <person name="McCusker W."/>
            <person name="McDonough S."/>
            <person name="Mehta T."/>
            <person name="Meldrim J."/>
            <person name="Meneus L."/>
            <person name="Mihai O."/>
            <person name="Mihalev A."/>
            <person name="Mihova T."/>
            <person name="Mittelman R."/>
            <person name="Mlenga V."/>
            <person name="Montmayeur A."/>
            <person name="Mulrain L."/>
            <person name="Navidi A."/>
            <person name="Naylor J."/>
            <person name="Negash T."/>
            <person name="Nguyen T."/>
            <person name="Nguyen N."/>
            <person name="Nicol R."/>
            <person name="Norbu C."/>
            <person name="Norbu N."/>
            <person name="Novod N."/>
            <person name="O'Neill B."/>
            <person name="Osman S."/>
            <person name="Markiewicz E."/>
            <person name="Oyono O.L."/>
            <person name="Patti C."/>
            <person name="Phunkhang P."/>
            <person name="Pierre F."/>
            <person name="Priest M."/>
            <person name="Raghuraman S."/>
            <person name="Rege F."/>
            <person name="Reyes R."/>
            <person name="Rise C."/>
            <person name="Rogov P."/>
            <person name="Ross K."/>
            <person name="Ryan E."/>
            <person name="Settipalli S."/>
            <person name="Shea T."/>
            <person name="Sherpa N."/>
            <person name="Shi L."/>
            <person name="Shih D."/>
            <person name="Sparrow T."/>
            <person name="Spaulding J."/>
            <person name="Stalker J."/>
            <person name="Stange-Thomann N."/>
            <person name="Stavropoulos S."/>
            <person name="Stone C."/>
            <person name="Strader C."/>
            <person name="Tesfaye S."/>
            <person name="Thomson T."/>
            <person name="Thoulutsang Y."/>
            <person name="Thoulutsang D."/>
            <person name="Topham K."/>
            <person name="Topping I."/>
            <person name="Tsamla T."/>
            <person name="Vassiliev H."/>
            <person name="Vo A."/>
            <person name="Wangchuk T."/>
            <person name="Wangdi T."/>
            <person name="Weiand M."/>
            <person name="Wilkinson J."/>
            <person name="Wilson A."/>
            <person name="Yadav S."/>
            <person name="Young G."/>
            <person name="Yu Q."/>
            <person name="Zembek L."/>
            <person name="Zhong D."/>
            <person name="Zimmer A."/>
            <person name="Zwirko Z."/>
            <person name="Jaffe D.B."/>
            <person name="Alvarez P."/>
            <person name="Brockman W."/>
            <person name="Butler J."/>
            <person name="Chin C."/>
            <person name="Gnerre S."/>
            <person name="Grabherr M."/>
            <person name="Kleber M."/>
            <person name="Mauceli E."/>
            <person name="MacCallum I."/>
        </authorList>
    </citation>
    <scope>NUCLEOTIDE SEQUENCE [LARGE SCALE GENOMIC DNA]</scope>
    <source>
        <strain evidence="4">Tucson 14030-0811.24</strain>
    </source>
</reference>